<organism evidence="6 7">
    <name type="scientific">Bacteriovorax stolpii</name>
    <name type="common">Bdellovibrio stolpii</name>
    <dbReference type="NCBI Taxonomy" id="960"/>
    <lineage>
        <taxon>Bacteria</taxon>
        <taxon>Pseudomonadati</taxon>
        <taxon>Bdellovibrionota</taxon>
        <taxon>Bacteriovoracia</taxon>
        <taxon>Bacteriovoracales</taxon>
        <taxon>Bacteriovoracaceae</taxon>
        <taxon>Bacteriovorax</taxon>
    </lineage>
</organism>
<evidence type="ECO:0000313" key="6">
    <source>
        <dbReference type="EMBL" id="AUN98694.1"/>
    </source>
</evidence>
<reference evidence="6 7" key="1">
    <citation type="submission" date="2018-01" db="EMBL/GenBank/DDBJ databases">
        <title>Complete genome sequence of Bacteriovorax stolpii DSM12778.</title>
        <authorList>
            <person name="Tang B."/>
            <person name="Chang J."/>
        </authorList>
    </citation>
    <scope>NUCLEOTIDE SEQUENCE [LARGE SCALE GENOMIC DNA]</scope>
    <source>
        <strain evidence="6 7">DSM 12778</strain>
    </source>
</reference>
<comment type="similarity">
    <text evidence="2">Belongs to the MipA/OmpV family.</text>
</comment>
<sequence length="246" mass="27959">MKTTTLLLSFFLMTTTFARAEDAREWSASLGAGFVFKKNLRKENTYENMDKKWIVKPIPLVQASYGRVSLGPQGLSFMALGSKMANVTLFIKRDGDRYHGAGMIPRKDSAFAGISAKFFSYGLNISHDIHGRSKGTVVQLNYGKMFLISEKFFLLTNFGLDWFDDKYAEYYYNVRSHEATATRREYHLNNYLQPSVGILPVYKLTEKSSLMGALNTKLVNKDVRNSPTMNGDKLEFGGLFGYNYNF</sequence>
<proteinExistence type="inferred from homology"/>
<dbReference type="EMBL" id="CP025704">
    <property type="protein sequence ID" value="AUN98694.1"/>
    <property type="molecule type" value="Genomic_DNA"/>
</dbReference>
<dbReference type="OrthoDB" id="5295915at2"/>
<keyword evidence="4" id="KW-0472">Membrane</keyword>
<keyword evidence="5" id="KW-0998">Cell outer membrane</keyword>
<comment type="subcellular location">
    <subcellularLocation>
        <location evidence="1">Cell outer membrane</location>
    </subcellularLocation>
</comment>
<dbReference type="PANTHER" id="PTHR38776">
    <property type="entry name" value="MLTA-INTERACTING PROTEIN-RELATED"/>
    <property type="match status" value="1"/>
</dbReference>
<protein>
    <submittedName>
        <fullName evidence="6">Uncharacterized protein</fullName>
    </submittedName>
</protein>
<dbReference type="GO" id="GO:0009279">
    <property type="term" value="C:cell outer membrane"/>
    <property type="evidence" value="ECO:0007669"/>
    <property type="project" value="UniProtKB-SubCell"/>
</dbReference>
<dbReference type="KEGG" id="bsto:C0V70_11390"/>
<dbReference type="AlphaFoldDB" id="A0A2K9NVA1"/>
<keyword evidence="3" id="KW-0732">Signal</keyword>
<gene>
    <name evidence="6" type="ORF">C0V70_11390</name>
</gene>
<evidence type="ECO:0000256" key="5">
    <source>
        <dbReference type="ARBA" id="ARBA00023237"/>
    </source>
</evidence>
<keyword evidence="7" id="KW-1185">Reference proteome</keyword>
<evidence type="ECO:0000256" key="1">
    <source>
        <dbReference type="ARBA" id="ARBA00004442"/>
    </source>
</evidence>
<evidence type="ECO:0000256" key="4">
    <source>
        <dbReference type="ARBA" id="ARBA00023136"/>
    </source>
</evidence>
<evidence type="ECO:0000256" key="3">
    <source>
        <dbReference type="ARBA" id="ARBA00022729"/>
    </source>
</evidence>
<evidence type="ECO:0000313" key="7">
    <source>
        <dbReference type="Proteomes" id="UP000235584"/>
    </source>
</evidence>
<dbReference type="PANTHER" id="PTHR38776:SF1">
    <property type="entry name" value="MLTA-INTERACTING PROTEIN-RELATED"/>
    <property type="match status" value="1"/>
</dbReference>
<dbReference type="Proteomes" id="UP000235584">
    <property type="component" value="Chromosome"/>
</dbReference>
<name>A0A2K9NVA1_BACTC</name>
<dbReference type="RefSeq" id="WP_102243985.1">
    <property type="nucleotide sequence ID" value="NZ_CP025704.1"/>
</dbReference>
<dbReference type="Pfam" id="PF06629">
    <property type="entry name" value="MipA"/>
    <property type="match status" value="1"/>
</dbReference>
<evidence type="ECO:0000256" key="2">
    <source>
        <dbReference type="ARBA" id="ARBA00005722"/>
    </source>
</evidence>
<dbReference type="InterPro" id="IPR010583">
    <property type="entry name" value="MipA"/>
</dbReference>
<accession>A0A2K9NVA1</accession>